<dbReference type="PANTHER" id="PTHR13355:SF11">
    <property type="entry name" value="GLUCOSAMINE 6-PHOSPHATE N-ACETYLTRANSFERASE"/>
    <property type="match status" value="1"/>
</dbReference>
<dbReference type="InterPro" id="IPR000182">
    <property type="entry name" value="GNAT_dom"/>
</dbReference>
<organism evidence="2">
    <name type="scientific">hydrothermal vent metagenome</name>
    <dbReference type="NCBI Taxonomy" id="652676"/>
    <lineage>
        <taxon>unclassified sequences</taxon>
        <taxon>metagenomes</taxon>
        <taxon>ecological metagenomes</taxon>
    </lineage>
</organism>
<dbReference type="Pfam" id="PF13673">
    <property type="entry name" value="Acetyltransf_10"/>
    <property type="match status" value="1"/>
</dbReference>
<sequence length="151" mass="17543">MSLENKYVIKKIIKEIDLYYALGIRAIVFINEQACPFSEEFDNYDTLDFEKVQHFIVNKNNEPVATARVIYKSETSVKLGRIALLKEVRSEGLGSYFVTQIINNIKENGYKEIQLNGQIHLEKFYNNLGFKTIGEPFYEAGIKHIEMRLLL</sequence>
<dbReference type="EMBL" id="FPKX01000055">
    <property type="protein sequence ID" value="SFZ98536.1"/>
    <property type="molecule type" value="Genomic_DNA"/>
</dbReference>
<dbReference type="GO" id="GO:0004343">
    <property type="term" value="F:glucosamine 6-phosphate N-acetyltransferase activity"/>
    <property type="evidence" value="ECO:0007669"/>
    <property type="project" value="TreeGrafter"/>
</dbReference>
<evidence type="ECO:0000259" key="1">
    <source>
        <dbReference type="PROSITE" id="PS51186"/>
    </source>
</evidence>
<reference evidence="2" key="1">
    <citation type="submission" date="2016-10" db="EMBL/GenBank/DDBJ databases">
        <authorList>
            <person name="de Groot N.N."/>
        </authorList>
    </citation>
    <scope>NUCLEOTIDE SEQUENCE</scope>
</reference>
<dbReference type="AlphaFoldDB" id="A0A1W1EET7"/>
<protein>
    <submittedName>
        <fullName evidence="2">GNAT family acetyltransferase YYaT</fullName>
    </submittedName>
</protein>
<keyword evidence="2" id="KW-0808">Transferase</keyword>
<gene>
    <name evidence="2" type="ORF">MNB_SV-5-1519</name>
</gene>
<proteinExistence type="predicted"/>
<name>A0A1W1EET7_9ZZZZ</name>
<dbReference type="InterPro" id="IPR016181">
    <property type="entry name" value="Acyl_CoA_acyltransferase"/>
</dbReference>
<dbReference type="PANTHER" id="PTHR13355">
    <property type="entry name" value="GLUCOSAMINE 6-PHOSPHATE N-ACETYLTRANSFERASE"/>
    <property type="match status" value="1"/>
</dbReference>
<dbReference type="PROSITE" id="PS51186">
    <property type="entry name" value="GNAT"/>
    <property type="match status" value="1"/>
</dbReference>
<accession>A0A1W1EET7</accession>
<feature type="domain" description="N-acetyltransferase" evidence="1">
    <location>
        <begin position="8"/>
        <end position="151"/>
    </location>
</feature>
<dbReference type="Gene3D" id="3.40.630.30">
    <property type="match status" value="1"/>
</dbReference>
<dbReference type="InterPro" id="IPR039143">
    <property type="entry name" value="GNPNAT1-like"/>
</dbReference>
<dbReference type="SUPFAM" id="SSF55729">
    <property type="entry name" value="Acyl-CoA N-acyltransferases (Nat)"/>
    <property type="match status" value="1"/>
</dbReference>
<evidence type="ECO:0000313" key="2">
    <source>
        <dbReference type="EMBL" id="SFZ98536.1"/>
    </source>
</evidence>